<dbReference type="Proteomes" id="UP000299102">
    <property type="component" value="Unassembled WGS sequence"/>
</dbReference>
<evidence type="ECO:0000256" key="1">
    <source>
        <dbReference type="SAM" id="MobiDB-lite"/>
    </source>
</evidence>
<organism evidence="2 3">
    <name type="scientific">Eumeta variegata</name>
    <name type="common">Bagworm moth</name>
    <name type="synonym">Eumeta japonica</name>
    <dbReference type="NCBI Taxonomy" id="151549"/>
    <lineage>
        <taxon>Eukaryota</taxon>
        <taxon>Metazoa</taxon>
        <taxon>Ecdysozoa</taxon>
        <taxon>Arthropoda</taxon>
        <taxon>Hexapoda</taxon>
        <taxon>Insecta</taxon>
        <taxon>Pterygota</taxon>
        <taxon>Neoptera</taxon>
        <taxon>Endopterygota</taxon>
        <taxon>Lepidoptera</taxon>
        <taxon>Glossata</taxon>
        <taxon>Ditrysia</taxon>
        <taxon>Tineoidea</taxon>
        <taxon>Psychidae</taxon>
        <taxon>Oiketicinae</taxon>
        <taxon>Eumeta</taxon>
    </lineage>
</organism>
<evidence type="ECO:0000313" key="2">
    <source>
        <dbReference type="EMBL" id="GBP32805.1"/>
    </source>
</evidence>
<proteinExistence type="predicted"/>
<gene>
    <name evidence="2" type="ORF">EVAR_19656_1</name>
</gene>
<feature type="region of interest" description="Disordered" evidence="1">
    <location>
        <begin position="316"/>
        <end position="337"/>
    </location>
</feature>
<accession>A0A4C1V3K4</accession>
<dbReference type="EMBL" id="BGZK01000265">
    <property type="protein sequence ID" value="GBP32805.1"/>
    <property type="molecule type" value="Genomic_DNA"/>
</dbReference>
<comment type="caution">
    <text evidence="2">The sequence shown here is derived from an EMBL/GenBank/DDBJ whole genome shotgun (WGS) entry which is preliminary data.</text>
</comment>
<sequence length="447" mass="50573">MVVGIWNASSCVTPEKKKLSIDYYTARCCARGRPIIVEWERDARHSAGLSLVRVRPSDCSPSPRRSVCINSQRPGAPHRLTDSLCWHKRYLHASSVRGSLGRRVHGFFVNAEESGCKRTRRSLRCGRATGALRPPTAARYGPRRNFRLQKCTPAPKRDAPARAATGAIQLRTMHRPVRRVRYTDSRTHAYVPYSTHARRVRALCNHNYFLMFVIDSSFVHLRIFGGNVIIWYHGVGLTMESEGGHRKTKQENPFSVGSFVLSWQITWCYMISRIWRWNRKVLYDKERERRIEKGEMKVRRGEGRGGKRNRTKIKIESQGRSNAHVSSDDPNRGNTIATATGRFRDKRGRRAGLAAIPNTTPFVYGLTIKRQVSPFSLRDQLRRAGASIKAITKLGSDCGGRHWQQREGAAFSFTTAASARAACRSAAAGNPIAMKRRRASTDFTDYA</sequence>
<name>A0A4C1V3K4_EUMVA</name>
<dbReference type="AlphaFoldDB" id="A0A4C1V3K4"/>
<evidence type="ECO:0000313" key="3">
    <source>
        <dbReference type="Proteomes" id="UP000299102"/>
    </source>
</evidence>
<reference evidence="2 3" key="1">
    <citation type="journal article" date="2019" name="Commun. Biol.">
        <title>The bagworm genome reveals a unique fibroin gene that provides high tensile strength.</title>
        <authorList>
            <person name="Kono N."/>
            <person name="Nakamura H."/>
            <person name="Ohtoshi R."/>
            <person name="Tomita M."/>
            <person name="Numata K."/>
            <person name="Arakawa K."/>
        </authorList>
    </citation>
    <scope>NUCLEOTIDE SEQUENCE [LARGE SCALE GENOMIC DNA]</scope>
</reference>
<protein>
    <submittedName>
        <fullName evidence="2">Uncharacterized protein</fullName>
    </submittedName>
</protein>
<keyword evidence="3" id="KW-1185">Reference proteome</keyword>